<gene>
    <name evidence="2" type="ORF">L207DRAFT_534601</name>
</gene>
<evidence type="ECO:0000313" key="3">
    <source>
        <dbReference type="Proteomes" id="UP000235786"/>
    </source>
</evidence>
<evidence type="ECO:0000256" key="1">
    <source>
        <dbReference type="SAM" id="MobiDB-lite"/>
    </source>
</evidence>
<feature type="compositionally biased region" description="Basic and acidic residues" evidence="1">
    <location>
        <begin position="78"/>
        <end position="91"/>
    </location>
</feature>
<evidence type="ECO:0000313" key="2">
    <source>
        <dbReference type="EMBL" id="PMD34251.1"/>
    </source>
</evidence>
<sequence length="131" mass="15197">MLSLLVAKAQRSLPRVLGKGQSATFPRQHFTEFSPYPSPSIRAYYQKSPSSMPQPRTLHTNHPSKPPQQQTPASVPEVDEKRDETEEKTKRKDDEAMFMYYWLFMMGCGSYMVQKKERDPAEVEREVDERG</sequence>
<accession>A0A2J6R6V8</accession>
<dbReference type="Proteomes" id="UP000235786">
    <property type="component" value="Unassembled WGS sequence"/>
</dbReference>
<feature type="region of interest" description="Disordered" evidence="1">
    <location>
        <begin position="28"/>
        <end position="91"/>
    </location>
</feature>
<dbReference type="EMBL" id="KZ613954">
    <property type="protein sequence ID" value="PMD34251.1"/>
    <property type="molecule type" value="Genomic_DNA"/>
</dbReference>
<reference evidence="2 3" key="1">
    <citation type="submission" date="2016-04" db="EMBL/GenBank/DDBJ databases">
        <title>A degradative enzymes factory behind the ericoid mycorrhizal symbiosis.</title>
        <authorList>
            <consortium name="DOE Joint Genome Institute"/>
            <person name="Martino E."/>
            <person name="Morin E."/>
            <person name="Grelet G."/>
            <person name="Kuo A."/>
            <person name="Kohler A."/>
            <person name="Daghino S."/>
            <person name="Barry K."/>
            <person name="Choi C."/>
            <person name="Cichocki N."/>
            <person name="Clum A."/>
            <person name="Copeland A."/>
            <person name="Hainaut M."/>
            <person name="Haridas S."/>
            <person name="Labutti K."/>
            <person name="Lindquist E."/>
            <person name="Lipzen A."/>
            <person name="Khouja H.-R."/>
            <person name="Murat C."/>
            <person name="Ohm R."/>
            <person name="Olson A."/>
            <person name="Spatafora J."/>
            <person name="Veneault-Fourrey C."/>
            <person name="Henrissat B."/>
            <person name="Grigoriev I."/>
            <person name="Martin F."/>
            <person name="Perotto S."/>
        </authorList>
    </citation>
    <scope>NUCLEOTIDE SEQUENCE [LARGE SCALE GENOMIC DNA]</scope>
    <source>
        <strain evidence="2 3">F</strain>
    </source>
</reference>
<proteinExistence type="predicted"/>
<dbReference type="AlphaFoldDB" id="A0A2J6R6V8"/>
<feature type="compositionally biased region" description="Polar residues" evidence="1">
    <location>
        <begin position="47"/>
        <end position="73"/>
    </location>
</feature>
<organism evidence="2 3">
    <name type="scientific">Hyaloscypha variabilis (strain UAMH 11265 / GT02V1 / F)</name>
    <name type="common">Meliniomyces variabilis</name>
    <dbReference type="NCBI Taxonomy" id="1149755"/>
    <lineage>
        <taxon>Eukaryota</taxon>
        <taxon>Fungi</taxon>
        <taxon>Dikarya</taxon>
        <taxon>Ascomycota</taxon>
        <taxon>Pezizomycotina</taxon>
        <taxon>Leotiomycetes</taxon>
        <taxon>Helotiales</taxon>
        <taxon>Hyaloscyphaceae</taxon>
        <taxon>Hyaloscypha</taxon>
        <taxon>Hyaloscypha variabilis</taxon>
    </lineage>
</organism>
<name>A0A2J6R6V8_HYAVF</name>
<protein>
    <submittedName>
        <fullName evidence="2">Uncharacterized protein</fullName>
    </submittedName>
</protein>
<keyword evidence="3" id="KW-1185">Reference proteome</keyword>